<protein>
    <submittedName>
        <fullName evidence="1">Uncharacterized protein</fullName>
    </submittedName>
</protein>
<evidence type="ECO:0000313" key="2">
    <source>
        <dbReference type="Proteomes" id="UP000184280"/>
    </source>
</evidence>
<reference evidence="1 2" key="1">
    <citation type="submission" date="2016-11" db="EMBL/GenBank/DDBJ databases">
        <authorList>
            <person name="Jaros S."/>
            <person name="Januszkiewicz K."/>
            <person name="Wedrychowicz H."/>
        </authorList>
    </citation>
    <scope>NUCLEOTIDE SEQUENCE [LARGE SCALE GENOMIC DNA]</scope>
    <source>
        <strain evidence="1 2">BPI-34</strain>
    </source>
</reference>
<evidence type="ECO:0000313" key="1">
    <source>
        <dbReference type="EMBL" id="SHM80129.1"/>
    </source>
</evidence>
<proteinExistence type="predicted"/>
<sequence>MARPIKEPPILYGEDARRFEARMQERRRISMEERTRINAAYEAVKSVCDFM</sequence>
<dbReference type="EMBL" id="FRCJ01000006">
    <property type="protein sequence ID" value="SHM80129.1"/>
    <property type="molecule type" value="Genomic_DNA"/>
</dbReference>
<name>A0A1M7LPL8_XYLRU</name>
<dbReference type="Proteomes" id="UP000184280">
    <property type="component" value="Unassembled WGS sequence"/>
</dbReference>
<dbReference type="AlphaFoldDB" id="A0A1M7LPL8"/>
<dbReference type="RefSeq" id="WP_170857873.1">
    <property type="nucleotide sequence ID" value="NZ_FOLF01000005.1"/>
</dbReference>
<organism evidence="1 2">
    <name type="scientific">Xylanibacter ruminicola</name>
    <name type="common">Prevotella ruminicola</name>
    <dbReference type="NCBI Taxonomy" id="839"/>
    <lineage>
        <taxon>Bacteria</taxon>
        <taxon>Pseudomonadati</taxon>
        <taxon>Bacteroidota</taxon>
        <taxon>Bacteroidia</taxon>
        <taxon>Bacteroidales</taxon>
        <taxon>Prevotellaceae</taxon>
        <taxon>Xylanibacter</taxon>
    </lineage>
</organism>
<accession>A0A1M7LPL8</accession>
<gene>
    <name evidence="1" type="ORF">SAMN04488494_2649</name>
</gene>